<evidence type="ECO:0000313" key="2">
    <source>
        <dbReference type="Proteomes" id="UP000240615"/>
    </source>
</evidence>
<gene>
    <name evidence="1" type="ORF">C7M56_01870</name>
</gene>
<organism evidence="1 2">
    <name type="scientific">Clostridium botulinum</name>
    <dbReference type="NCBI Taxonomy" id="1491"/>
    <lineage>
        <taxon>Bacteria</taxon>
        <taxon>Bacillati</taxon>
        <taxon>Bacillota</taxon>
        <taxon>Clostridia</taxon>
        <taxon>Eubacteriales</taxon>
        <taxon>Clostridiaceae</taxon>
        <taxon>Clostridium</taxon>
    </lineage>
</organism>
<protein>
    <recommendedName>
        <fullName evidence="3">Transcriptional regulator</fullName>
    </recommendedName>
</protein>
<sequence>MLDNRMYYEKILRLLVENIILYVSDIAKILGRSLVEFTEPVGFSISSVSRIRKKVKGSPESVLENLPYALCMLTSLDNIYLFEDIDIEAREKVEKMLLENLCEDVIIFYDEDNKPITDRGIEVQSWFKVDYKTGKGFVYQLQFFLHEISRMKEGKKLQFIEDELLQKLQEAKVAFTVMGLKKCESKFQEIKESLETIYKNDFIKEGIYVSSMIRDAIYYNNIPQDLFSYMKVCPSNTEFDEEKKHFPHYVRDFVEIVNFCIREDSYLILFVQDEDDMRRYLSILNKNYKDKIIFAYNRYFERIGRFKIVFDYKNNFLVMKFNDPLSKYDNLLGC</sequence>
<dbReference type="EMBL" id="CP027777">
    <property type="protein sequence ID" value="AVQ37489.1"/>
    <property type="molecule type" value="Genomic_DNA"/>
</dbReference>
<evidence type="ECO:0008006" key="3">
    <source>
        <dbReference type="Google" id="ProtNLM"/>
    </source>
</evidence>
<dbReference type="RefSeq" id="WP_159034150.1">
    <property type="nucleotide sequence ID" value="NZ_CP027777.1"/>
</dbReference>
<dbReference type="AlphaFoldDB" id="A0ABC8CPH7"/>
<accession>A0ABC8CPH7</accession>
<evidence type="ECO:0000313" key="1">
    <source>
        <dbReference type="EMBL" id="AVQ37489.1"/>
    </source>
</evidence>
<reference evidence="1 2" key="1">
    <citation type="submission" date="2018-01" db="EMBL/GenBank/DDBJ databases">
        <title>Genetic Diversity of Clostridium botulinum in seafood.</title>
        <authorList>
            <person name="Athira V."/>
            <person name="Arun Jyothi P.V."/>
            <person name="Lalitha K.V."/>
            <person name="Joseph T.C."/>
        </authorList>
    </citation>
    <scope>NUCLEOTIDE SEQUENCE [LARGE SCALE GENOMIC DNA]</scope>
    <source>
        <strain evidence="1 2">Mfbjulcb8</strain>
    </source>
</reference>
<dbReference type="Proteomes" id="UP000240615">
    <property type="component" value="Chromosome"/>
</dbReference>
<proteinExistence type="predicted"/>
<name>A0ABC8CPH7_CLOBO</name>